<comment type="caution">
    <text evidence="3">The sequence shown here is derived from an EMBL/GenBank/DDBJ whole genome shotgun (WGS) entry which is preliminary data.</text>
</comment>
<feature type="signal peptide" evidence="2">
    <location>
        <begin position="1"/>
        <end position="15"/>
    </location>
</feature>
<evidence type="ECO:0000313" key="3">
    <source>
        <dbReference type="EMBL" id="GMR62385.1"/>
    </source>
</evidence>
<feature type="chain" id="PRO_5042947173" evidence="2">
    <location>
        <begin position="16"/>
        <end position="388"/>
    </location>
</feature>
<keyword evidence="4" id="KW-1185">Reference proteome</keyword>
<feature type="region of interest" description="Disordered" evidence="1">
    <location>
        <begin position="78"/>
        <end position="114"/>
    </location>
</feature>
<dbReference type="EMBL" id="BTRK01000006">
    <property type="protein sequence ID" value="GMR62385.1"/>
    <property type="molecule type" value="Genomic_DNA"/>
</dbReference>
<dbReference type="AlphaFoldDB" id="A0AAN5IFH1"/>
<feature type="region of interest" description="Disordered" evidence="1">
    <location>
        <begin position="130"/>
        <end position="150"/>
    </location>
</feature>
<dbReference type="PANTHER" id="PTHR21593">
    <property type="entry name" value="PRION-LIKE- Q/N-RICH -DOMAIN-BEARING PROTEIN PROTEIN"/>
    <property type="match status" value="1"/>
</dbReference>
<evidence type="ECO:0000256" key="2">
    <source>
        <dbReference type="SAM" id="SignalP"/>
    </source>
</evidence>
<evidence type="ECO:0000256" key="1">
    <source>
        <dbReference type="SAM" id="MobiDB-lite"/>
    </source>
</evidence>
<name>A0AAN5IFH1_9BILA</name>
<accession>A0AAN5IFH1</accession>
<dbReference type="PANTHER" id="PTHR21593:SF36">
    <property type="entry name" value="DUF148 DOMAIN-CONTAINING PROTEIN-RELATED"/>
    <property type="match status" value="1"/>
</dbReference>
<protein>
    <submittedName>
        <fullName evidence="3">Uncharacterized protein</fullName>
    </submittedName>
</protein>
<feature type="compositionally biased region" description="Low complexity" evidence="1">
    <location>
        <begin position="105"/>
        <end position="114"/>
    </location>
</feature>
<reference evidence="4" key="1">
    <citation type="submission" date="2022-10" db="EMBL/GenBank/DDBJ databases">
        <title>Genome assembly of Pristionchus species.</title>
        <authorList>
            <person name="Yoshida K."/>
            <person name="Sommer R.J."/>
        </authorList>
    </citation>
    <scope>NUCLEOTIDE SEQUENCE [LARGE SCALE GENOMIC DNA]</scope>
    <source>
        <strain evidence="4">RS5460</strain>
    </source>
</reference>
<dbReference type="InterPro" id="IPR052823">
    <property type="entry name" value="SXP/RAL-2_related"/>
</dbReference>
<feature type="compositionally biased region" description="Polar residues" evidence="1">
    <location>
        <begin position="86"/>
        <end position="96"/>
    </location>
</feature>
<dbReference type="Proteomes" id="UP001328107">
    <property type="component" value="Unassembled WGS sequence"/>
</dbReference>
<proteinExistence type="predicted"/>
<keyword evidence="2" id="KW-0732">Signal</keyword>
<organism evidence="3 4">
    <name type="scientific">Pristionchus mayeri</name>
    <dbReference type="NCBI Taxonomy" id="1317129"/>
    <lineage>
        <taxon>Eukaryota</taxon>
        <taxon>Metazoa</taxon>
        <taxon>Ecdysozoa</taxon>
        <taxon>Nematoda</taxon>
        <taxon>Chromadorea</taxon>
        <taxon>Rhabditida</taxon>
        <taxon>Rhabditina</taxon>
        <taxon>Diplogasteromorpha</taxon>
        <taxon>Diplogasteroidea</taxon>
        <taxon>Neodiplogasteridae</taxon>
        <taxon>Pristionchus</taxon>
    </lineage>
</organism>
<gene>
    <name evidence="3" type="ORF">PMAYCL1PPCAC_32580</name>
</gene>
<sequence>MKIVVLAALLLGASAQVDKRCGLPPNHESLPEFAKEELQAIWKDYVPGAPCKKEIELTDEILKVLDEFGTDFETDSAVPVEKPISGNDSSGGVSNTEKVDEETTTEASTSTTTTTTTVAIARQRFVPPATLRPSRFKPSSAERIESSSTPNYRRIASSTVKHNDDYYDYHDPAPTQGKVAKSLKKIGSPAFKDYGDVELLRDRKRKNLDENAGIFFQTTTRKPTDLHSRRAAGVSSAAASSSQQFHDYDFKTNDYSDDFNVHFDTPDAPFLKGVPPKVRQEFERLWSNDDIPSESLRAEKVHLLAVSLLSGEQLDAYNNWATNRKKALKAREEEMQHLTPKARAALRRIARDDEQAQMRLSPAIKRELLGFARRLETRRLRRSRARRS</sequence>
<evidence type="ECO:0000313" key="4">
    <source>
        <dbReference type="Proteomes" id="UP001328107"/>
    </source>
</evidence>